<dbReference type="EMBL" id="MWQY01000002">
    <property type="protein sequence ID" value="ORC37813.1"/>
    <property type="molecule type" value="Genomic_DNA"/>
</dbReference>
<evidence type="ECO:0000256" key="2">
    <source>
        <dbReference type="PROSITE-ProRule" id="PRU00335"/>
    </source>
</evidence>
<keyword evidence="5" id="KW-1185">Reference proteome</keyword>
<evidence type="ECO:0000259" key="3">
    <source>
        <dbReference type="PROSITE" id="PS50977"/>
    </source>
</evidence>
<dbReference type="PANTHER" id="PTHR43479:SF11">
    <property type="entry name" value="ACREF_ENVCD OPERON REPRESSOR-RELATED"/>
    <property type="match status" value="1"/>
</dbReference>
<comment type="caution">
    <text evidence="4">The sequence shown here is derived from an EMBL/GenBank/DDBJ whole genome shotgun (WGS) entry which is preliminary data.</text>
</comment>
<reference evidence="4 5" key="1">
    <citation type="submission" date="2017-03" db="EMBL/GenBank/DDBJ databases">
        <title>Draft Genome sequence of Marispirochaeta sp. strain JC444.</title>
        <authorList>
            <person name="Shivani Y."/>
            <person name="Subhash Y."/>
            <person name="Sasikala C."/>
            <person name="Ramana C."/>
        </authorList>
    </citation>
    <scope>NUCLEOTIDE SEQUENCE [LARGE SCALE GENOMIC DNA]</scope>
    <source>
        <strain evidence="4 5">JC444</strain>
    </source>
</reference>
<feature type="DNA-binding region" description="H-T-H motif" evidence="2">
    <location>
        <begin position="26"/>
        <end position="45"/>
    </location>
</feature>
<accession>A0A1Y1S242</accession>
<dbReference type="PRINTS" id="PR00455">
    <property type="entry name" value="HTHTETR"/>
</dbReference>
<organism evidence="4 5">
    <name type="scientific">Marispirochaeta aestuarii</name>
    <dbReference type="NCBI Taxonomy" id="1963862"/>
    <lineage>
        <taxon>Bacteria</taxon>
        <taxon>Pseudomonadati</taxon>
        <taxon>Spirochaetota</taxon>
        <taxon>Spirochaetia</taxon>
        <taxon>Spirochaetales</taxon>
        <taxon>Spirochaetaceae</taxon>
        <taxon>Marispirochaeta</taxon>
    </lineage>
</organism>
<protein>
    <recommendedName>
        <fullName evidence="3">HTH tetR-type domain-containing protein</fullName>
    </recommendedName>
</protein>
<sequence length="211" mass="24471">MGKSNREKIYQTACSLFSEYGYKNVSIRDIASKIHIRASSIYNHFPEKAAILDEVVLRFSQDLRALGMNDVPENLDDLLIRNGPEAVLSDLMLAPVDLLQNEKFFVPVRIVTRGQYFHEGIRDFLYNEFFSRPRKLVTLVLERVRMLGWHFDCSTDFLTAELLAPVAANFYERSLQKENRHFDSGRIRDALRHHVCFIWRAASMESVGEEP</sequence>
<dbReference type="RefSeq" id="WP_083047839.1">
    <property type="nucleotide sequence ID" value="NZ_MWQY01000002.1"/>
</dbReference>
<dbReference type="PANTHER" id="PTHR43479">
    <property type="entry name" value="ACREF/ENVCD OPERON REPRESSOR-RELATED"/>
    <property type="match status" value="1"/>
</dbReference>
<evidence type="ECO:0000313" key="4">
    <source>
        <dbReference type="EMBL" id="ORC37813.1"/>
    </source>
</evidence>
<dbReference type="Proteomes" id="UP000192343">
    <property type="component" value="Unassembled WGS sequence"/>
</dbReference>
<evidence type="ECO:0000313" key="5">
    <source>
        <dbReference type="Proteomes" id="UP000192343"/>
    </source>
</evidence>
<dbReference type="PROSITE" id="PS50977">
    <property type="entry name" value="HTH_TETR_2"/>
    <property type="match status" value="1"/>
</dbReference>
<dbReference type="OrthoDB" id="9814200at2"/>
<dbReference type="Gene3D" id="1.10.357.10">
    <property type="entry name" value="Tetracycline Repressor, domain 2"/>
    <property type="match status" value="1"/>
</dbReference>
<feature type="domain" description="HTH tetR-type" evidence="3">
    <location>
        <begin position="3"/>
        <end position="63"/>
    </location>
</feature>
<dbReference type="Pfam" id="PF00440">
    <property type="entry name" value="TetR_N"/>
    <property type="match status" value="1"/>
</dbReference>
<dbReference type="GO" id="GO:0003677">
    <property type="term" value="F:DNA binding"/>
    <property type="evidence" value="ECO:0007669"/>
    <property type="project" value="UniProtKB-UniRule"/>
</dbReference>
<dbReference type="STRING" id="1963862.B4O97_02080"/>
<dbReference type="InterPro" id="IPR009057">
    <property type="entry name" value="Homeodomain-like_sf"/>
</dbReference>
<dbReference type="SUPFAM" id="SSF46689">
    <property type="entry name" value="Homeodomain-like"/>
    <property type="match status" value="1"/>
</dbReference>
<proteinExistence type="predicted"/>
<keyword evidence="1 2" id="KW-0238">DNA-binding</keyword>
<evidence type="ECO:0000256" key="1">
    <source>
        <dbReference type="ARBA" id="ARBA00023125"/>
    </source>
</evidence>
<name>A0A1Y1S242_9SPIO</name>
<dbReference type="InterPro" id="IPR001647">
    <property type="entry name" value="HTH_TetR"/>
</dbReference>
<gene>
    <name evidence="4" type="ORF">B4O97_02080</name>
</gene>
<dbReference type="AlphaFoldDB" id="A0A1Y1S242"/>
<dbReference type="InterPro" id="IPR050624">
    <property type="entry name" value="HTH-type_Tx_Regulator"/>
</dbReference>